<dbReference type="GO" id="GO:0009252">
    <property type="term" value="P:peptidoglycan biosynthetic process"/>
    <property type="evidence" value="ECO:0007669"/>
    <property type="project" value="UniProtKB-KW"/>
</dbReference>
<dbReference type="GO" id="GO:0005886">
    <property type="term" value="C:plasma membrane"/>
    <property type="evidence" value="ECO:0007669"/>
    <property type="project" value="UniProtKB-SubCell"/>
</dbReference>
<comment type="subcellular location">
    <subcellularLocation>
        <location evidence="2">Cell membrane</location>
    </subcellularLocation>
    <subcellularLocation>
        <location evidence="1">Membrane</location>
        <topology evidence="1">Single-pass membrane protein</topology>
    </subcellularLocation>
</comment>
<evidence type="ECO:0000256" key="6">
    <source>
        <dbReference type="ARBA" id="ARBA00022960"/>
    </source>
</evidence>
<dbReference type="eggNOG" id="COG0768">
    <property type="taxonomic scope" value="Bacteria"/>
</dbReference>
<dbReference type="InterPro" id="IPR036138">
    <property type="entry name" value="PBP_dimer_sf"/>
</dbReference>
<evidence type="ECO:0000256" key="7">
    <source>
        <dbReference type="ARBA" id="ARBA00022984"/>
    </source>
</evidence>
<sequence>MKKKVKIKNIFNRLNVLRVTVLIVFFGVTAQLVNLQVFKNSDYKARANSTAHRFIKEVAPRGQITDCTGTVLAMNKQSFDVTYIQTDDNRCDFYNTVAKVFYILDKNAEKQSDNFELKVDNEYRFDFNTTNPDELRKMKLRFLKDRGFEEEIIKRLYKGKNKEDELNNSQKEAVNNELIKISPKEAFQTLVKYYKIPKSYKITIDGQKVSKNCDLNDIRRFMVVKDAVKMNSFLGYKPIVIARNVKQSTSFKILQKANDLPGIDIAVDPIRYYPYGKLASNVLGYISKITPANSKQAENYREKGYDVNGDLMGTSGIEGALENRLRGTSGGRIVKVNKQGKIRDELARKDPYPGQNVQLTINKDVQYAAEQALINTMARLRQQKYAVTHAGSTYLGNATRGAAVAIDVKTGGVLALASVPNFNPNDFSGPSGLSKEAVEKYFSTDILSKAKEAGVPESLYDTLFPVSKSDRNSRIDKYDYLAKPLYNYATLSLIPPGSTFKPLTAIAGLETGVITPDTTIEDPGYFIDGNFKPEFKADGPQGTNNLTGAIAKSSNVYFMTVGKYLRQKYGSDILAKYAWKFGLGVPPDSNVTPTTGIEIQENFGQVYNTYSSKNSFGQQGQWIVMEDLLKGRYLKGIHINLYTNDDDSKEVSILKSEIKENIRKSIALGRFNRDDIENLITKLVDTDKLYKEKAISKSDIKIIANCIVNVEADEYSQATTPTNIYSAAIGQGLNEFTPLQLANYVATIASNGKRHKIHLVDKIMNADGKVVYENRPEVIEDAAIKQSTIDAVKEGMNAVNDRGTAKDTFNDFLIPAAGKTGTADPYSEETEKAINRTSYAVYVGFAPRQNPRIAVATVVFDGGFGSGITNIAKNIYEAYFKDELRKDNFNFDIDVDAKPEVDTPISDAAEK</sequence>
<dbReference type="SUPFAM" id="SSF56519">
    <property type="entry name" value="Penicillin binding protein dimerisation domain"/>
    <property type="match status" value="1"/>
</dbReference>
<dbReference type="PIR" id="H97053">
    <property type="entry name" value="H97053"/>
</dbReference>
<keyword evidence="4" id="KW-1003">Cell membrane</keyword>
<dbReference type="Pfam" id="PF00905">
    <property type="entry name" value="Transpeptidase"/>
    <property type="match status" value="2"/>
</dbReference>
<dbReference type="KEGG" id="cac:CA_C1247"/>
<evidence type="ECO:0000256" key="4">
    <source>
        <dbReference type="ARBA" id="ARBA00022475"/>
    </source>
</evidence>
<protein>
    <submittedName>
        <fullName evidence="13">Penicillin-binding protein 2</fullName>
    </submittedName>
</protein>
<dbReference type="GO" id="GO:0008360">
    <property type="term" value="P:regulation of cell shape"/>
    <property type="evidence" value="ECO:0007669"/>
    <property type="project" value="UniProtKB-KW"/>
</dbReference>
<dbReference type="PATRIC" id="fig|272562.8.peg.1447"/>
<evidence type="ECO:0000259" key="12">
    <source>
        <dbReference type="Pfam" id="PF03717"/>
    </source>
</evidence>
<evidence type="ECO:0000313" key="14">
    <source>
        <dbReference type="Proteomes" id="UP000000814"/>
    </source>
</evidence>
<dbReference type="RefSeq" id="WP_010964560.1">
    <property type="nucleotide sequence ID" value="NC_003030.1"/>
</dbReference>
<dbReference type="Proteomes" id="UP000000814">
    <property type="component" value="Chromosome"/>
</dbReference>
<proteinExistence type="inferred from homology"/>
<evidence type="ECO:0000259" key="11">
    <source>
        <dbReference type="Pfam" id="PF00905"/>
    </source>
</evidence>
<organism evidence="13 14">
    <name type="scientific">Clostridium acetobutylicum (strain ATCC 824 / DSM 792 / JCM 1419 / IAM 19013 / LMG 5710 / NBRC 13948 / NRRL B-527 / VKM B-1787 / 2291 / W)</name>
    <dbReference type="NCBI Taxonomy" id="272562"/>
    <lineage>
        <taxon>Bacteria</taxon>
        <taxon>Bacillati</taxon>
        <taxon>Bacillota</taxon>
        <taxon>Clostridia</taxon>
        <taxon>Eubacteriales</taxon>
        <taxon>Clostridiaceae</taxon>
        <taxon>Clostridium</taxon>
    </lineage>
</organism>
<dbReference type="Gene3D" id="3.90.1310.10">
    <property type="entry name" value="Penicillin-binding protein 2a (Domain 2)"/>
    <property type="match status" value="1"/>
</dbReference>
<evidence type="ECO:0000256" key="2">
    <source>
        <dbReference type="ARBA" id="ARBA00004236"/>
    </source>
</evidence>
<keyword evidence="5" id="KW-0812">Transmembrane</keyword>
<dbReference type="Gene3D" id="1.10.10.1230">
    <property type="entry name" value="Penicillin-binding protein, N-terminal non-catalytic domain, head sub-domain"/>
    <property type="match status" value="1"/>
</dbReference>
<evidence type="ECO:0000256" key="10">
    <source>
        <dbReference type="ARBA" id="ARBA00023316"/>
    </source>
</evidence>
<evidence type="ECO:0000256" key="3">
    <source>
        <dbReference type="ARBA" id="ARBA00007171"/>
    </source>
</evidence>
<keyword evidence="10" id="KW-0961">Cell wall biogenesis/degradation</keyword>
<keyword evidence="8" id="KW-1133">Transmembrane helix</keyword>
<feature type="domain" description="Penicillin-binding protein transpeptidase" evidence="11">
    <location>
        <begin position="401"/>
        <end position="616"/>
    </location>
</feature>
<dbReference type="PANTHER" id="PTHR30627:SF2">
    <property type="entry name" value="PEPTIDOGLYCAN D,D-TRANSPEPTIDASE MRDA"/>
    <property type="match status" value="1"/>
</dbReference>
<dbReference type="HOGENOM" id="CLU_009289_1_1_9"/>
<reference evidence="13 14" key="1">
    <citation type="journal article" date="2001" name="J. Bacteriol.">
        <title>Genome sequence and comparative analysis of the solvent-producing bacterium Clostridium acetobutylicum.</title>
        <authorList>
            <person name="Nolling J."/>
            <person name="Breton G."/>
            <person name="Omelchenko M.V."/>
            <person name="Makarova K.S."/>
            <person name="Zeng Q."/>
            <person name="Gibson R."/>
            <person name="Lee H.M."/>
            <person name="Dubois J."/>
            <person name="Qiu D."/>
            <person name="Hitti J."/>
            <person name="Wolf Y.I."/>
            <person name="Tatusov R.L."/>
            <person name="Sabathe F."/>
            <person name="Doucette-Stamm L."/>
            <person name="Soucaille P."/>
            <person name="Daly M.J."/>
            <person name="Bennett G.N."/>
            <person name="Koonin E.V."/>
            <person name="Smith D.R."/>
        </authorList>
    </citation>
    <scope>NUCLEOTIDE SEQUENCE [LARGE SCALE GENOMIC DNA]</scope>
    <source>
        <strain evidence="14">ATCC 824 / DSM 792 / JCM 1419 / LMG 5710 / VKM B-1787</strain>
    </source>
</reference>
<keyword evidence="7" id="KW-0573">Peptidoglycan synthesis</keyword>
<evidence type="ECO:0000256" key="1">
    <source>
        <dbReference type="ARBA" id="ARBA00004167"/>
    </source>
</evidence>
<accession>Q97JM6</accession>
<keyword evidence="9" id="KW-0472">Membrane</keyword>
<dbReference type="InterPro" id="IPR005311">
    <property type="entry name" value="PBP_dimer"/>
</dbReference>
<keyword evidence="14" id="KW-1185">Reference proteome</keyword>
<evidence type="ECO:0000256" key="5">
    <source>
        <dbReference type="ARBA" id="ARBA00022692"/>
    </source>
</evidence>
<dbReference type="GO" id="GO:0071555">
    <property type="term" value="P:cell wall organization"/>
    <property type="evidence" value="ECO:0007669"/>
    <property type="project" value="UniProtKB-KW"/>
</dbReference>
<dbReference type="GO" id="GO:0008658">
    <property type="term" value="F:penicillin binding"/>
    <property type="evidence" value="ECO:0007669"/>
    <property type="project" value="InterPro"/>
</dbReference>
<dbReference type="SUPFAM" id="SSF56601">
    <property type="entry name" value="beta-lactamase/transpeptidase-like"/>
    <property type="match status" value="1"/>
</dbReference>
<evidence type="ECO:0000313" key="13">
    <source>
        <dbReference type="EMBL" id="AAK79219.1"/>
    </source>
</evidence>
<comment type="similarity">
    <text evidence="3">Belongs to the transpeptidase family.</text>
</comment>
<dbReference type="Gene3D" id="3.40.710.10">
    <property type="entry name" value="DD-peptidase/beta-lactamase superfamily"/>
    <property type="match status" value="2"/>
</dbReference>
<dbReference type="GO" id="GO:0071972">
    <property type="term" value="F:peptidoglycan L,D-transpeptidase activity"/>
    <property type="evidence" value="ECO:0007669"/>
    <property type="project" value="TreeGrafter"/>
</dbReference>
<name>Q97JM6_CLOAB</name>
<keyword evidence="6" id="KW-0133">Cell shape</keyword>
<evidence type="ECO:0000256" key="9">
    <source>
        <dbReference type="ARBA" id="ARBA00023136"/>
    </source>
</evidence>
<dbReference type="OrthoDB" id="9757901at2"/>
<dbReference type="STRING" id="272562.CA_C1247"/>
<dbReference type="InterPro" id="IPR001460">
    <property type="entry name" value="PCN-bd_Tpept"/>
</dbReference>
<evidence type="ECO:0000256" key="8">
    <source>
        <dbReference type="ARBA" id="ARBA00022989"/>
    </source>
</evidence>
<feature type="domain" description="Penicillin-binding protein transpeptidase" evidence="11">
    <location>
        <begin position="726"/>
        <end position="876"/>
    </location>
</feature>
<dbReference type="EMBL" id="AE001437">
    <property type="protein sequence ID" value="AAK79219.1"/>
    <property type="molecule type" value="Genomic_DNA"/>
</dbReference>
<gene>
    <name evidence="13" type="primary">pbpA</name>
    <name evidence="13" type="ordered locus">CA_C1247</name>
</gene>
<dbReference type="InterPro" id="IPR012338">
    <property type="entry name" value="Beta-lactam/transpept-like"/>
</dbReference>
<dbReference type="InterPro" id="IPR050515">
    <property type="entry name" value="Beta-lactam/transpept"/>
</dbReference>
<dbReference type="PANTHER" id="PTHR30627">
    <property type="entry name" value="PEPTIDOGLYCAN D,D-TRANSPEPTIDASE"/>
    <property type="match status" value="1"/>
</dbReference>
<feature type="domain" description="Penicillin-binding protein dimerisation" evidence="12">
    <location>
        <begin position="57"/>
        <end position="345"/>
    </location>
</feature>
<dbReference type="AlphaFoldDB" id="Q97JM6"/>
<dbReference type="Pfam" id="PF03717">
    <property type="entry name" value="PBP_dimer"/>
    <property type="match status" value="1"/>
</dbReference>